<dbReference type="Pfam" id="PF09302">
    <property type="entry name" value="XLF"/>
    <property type="match status" value="1"/>
</dbReference>
<dbReference type="InterPro" id="IPR053829">
    <property type="entry name" value="XLF-like_CC"/>
</dbReference>
<evidence type="ECO:0000313" key="11">
    <source>
        <dbReference type="EMBL" id="MBN3312548.1"/>
    </source>
</evidence>
<keyword evidence="3" id="KW-0238">DNA-binding</keyword>
<feature type="domain" description="XLF-like coiled-coil region" evidence="10">
    <location>
        <begin position="146"/>
        <end position="194"/>
    </location>
</feature>
<comment type="subcellular location">
    <subcellularLocation>
        <location evidence="1">Nucleus</location>
    </subcellularLocation>
</comment>
<evidence type="ECO:0000256" key="1">
    <source>
        <dbReference type="ARBA" id="ARBA00004123"/>
    </source>
</evidence>
<evidence type="ECO:0000256" key="4">
    <source>
        <dbReference type="ARBA" id="ARBA00023204"/>
    </source>
</evidence>
<gene>
    <name evidence="11" type="primary">Nhej1</name>
    <name evidence="11" type="ORF">GTO95_0002120</name>
</gene>
<organism evidence="11 12">
    <name type="scientific">Atractosteus spatula</name>
    <name type="common">Alligator gar</name>
    <name type="synonym">Lepisosteus spatula</name>
    <dbReference type="NCBI Taxonomy" id="7917"/>
    <lineage>
        <taxon>Eukaryota</taxon>
        <taxon>Metazoa</taxon>
        <taxon>Chordata</taxon>
        <taxon>Craniata</taxon>
        <taxon>Vertebrata</taxon>
        <taxon>Euteleostomi</taxon>
        <taxon>Actinopterygii</taxon>
        <taxon>Neopterygii</taxon>
        <taxon>Holostei</taxon>
        <taxon>Semionotiformes</taxon>
        <taxon>Lepisosteidae</taxon>
        <taxon>Atractosteus</taxon>
    </lineage>
</organism>
<dbReference type="CDD" id="cd22285">
    <property type="entry name" value="HD_XLF_N"/>
    <property type="match status" value="1"/>
</dbReference>
<dbReference type="InterPro" id="IPR038051">
    <property type="entry name" value="XRCC4-like_N_sf"/>
</dbReference>
<evidence type="ECO:0000259" key="10">
    <source>
        <dbReference type="Pfam" id="PF21928"/>
    </source>
</evidence>
<keyword evidence="5" id="KW-0539">Nucleus</keyword>
<evidence type="ECO:0000256" key="3">
    <source>
        <dbReference type="ARBA" id="ARBA00023125"/>
    </source>
</evidence>
<dbReference type="Gene3D" id="1.10.287.450">
    <property type="entry name" value="Helix hairpin bin"/>
    <property type="match status" value="1"/>
</dbReference>
<dbReference type="FunFam" id="1.10.287.450:FF:000003">
    <property type="entry name" value="Non-homologous end-joining factor 1"/>
    <property type="match status" value="1"/>
</dbReference>
<comment type="caution">
    <text evidence="11">The sequence shown here is derived from an EMBL/GenBank/DDBJ whole genome shotgun (WGS) entry which is preliminary data.</text>
</comment>
<name>A0A8J7T6F8_ATRSP</name>
<accession>A0A8J7T6F8</accession>
<dbReference type="Gene3D" id="2.170.210.10">
    <property type="entry name" value="DNA double-strand break repair and VJ recombination XRCC4, N-terminal"/>
    <property type="match status" value="1"/>
</dbReference>
<evidence type="ECO:0000256" key="5">
    <source>
        <dbReference type="ARBA" id="ARBA00023242"/>
    </source>
</evidence>
<dbReference type="GO" id="GO:0006303">
    <property type="term" value="P:double-strand break repair via nonhomologous end joining"/>
    <property type="evidence" value="ECO:0007669"/>
    <property type="project" value="TreeGrafter"/>
</dbReference>
<dbReference type="GO" id="GO:0032807">
    <property type="term" value="C:DNA ligase IV complex"/>
    <property type="evidence" value="ECO:0007669"/>
    <property type="project" value="TreeGrafter"/>
</dbReference>
<evidence type="ECO:0000256" key="7">
    <source>
        <dbReference type="ARBA" id="ARBA00044529"/>
    </source>
</evidence>
<dbReference type="AlphaFoldDB" id="A0A8J7T6F8"/>
<keyword evidence="2" id="KW-0227">DNA damage</keyword>
<dbReference type="GO" id="GO:0045027">
    <property type="term" value="F:DNA end binding"/>
    <property type="evidence" value="ECO:0007669"/>
    <property type="project" value="TreeGrafter"/>
</dbReference>
<protein>
    <recommendedName>
        <fullName evidence="7">Non-homologous end-joining factor 1</fullName>
    </recommendedName>
</protein>
<dbReference type="PANTHER" id="PTHR32235:SF1">
    <property type="entry name" value="NON-HOMOLOGOUS END-JOINING FACTOR 1"/>
    <property type="match status" value="1"/>
</dbReference>
<dbReference type="Pfam" id="PF21928">
    <property type="entry name" value="XLF_CC"/>
    <property type="match status" value="1"/>
</dbReference>
<dbReference type="EMBL" id="JAAWVO010006315">
    <property type="protein sequence ID" value="MBN3312548.1"/>
    <property type="molecule type" value="Genomic_DNA"/>
</dbReference>
<proteinExistence type="inferred from homology"/>
<evidence type="ECO:0000256" key="8">
    <source>
        <dbReference type="SAM" id="MobiDB-lite"/>
    </source>
</evidence>
<feature type="non-terminal residue" evidence="11">
    <location>
        <position position="309"/>
    </location>
</feature>
<dbReference type="InterPro" id="IPR015381">
    <property type="entry name" value="XLF-like_N"/>
</dbReference>
<feature type="domain" description="XLF-like N-terminal" evidence="9">
    <location>
        <begin position="15"/>
        <end position="62"/>
    </location>
</feature>
<feature type="compositionally biased region" description="Polar residues" evidence="8">
    <location>
        <begin position="292"/>
        <end position="309"/>
    </location>
</feature>
<feature type="non-terminal residue" evidence="11">
    <location>
        <position position="1"/>
    </location>
</feature>
<evidence type="ECO:0000313" key="12">
    <source>
        <dbReference type="Proteomes" id="UP000736164"/>
    </source>
</evidence>
<keyword evidence="12" id="KW-1185">Reference proteome</keyword>
<dbReference type="PANTHER" id="PTHR32235">
    <property type="entry name" value="NON-HOMOLOGOUS END-JOINING FACTOR 1"/>
    <property type="match status" value="1"/>
</dbReference>
<evidence type="ECO:0000256" key="2">
    <source>
        <dbReference type="ARBA" id="ARBA00022763"/>
    </source>
</evidence>
<reference evidence="11" key="1">
    <citation type="journal article" date="2021" name="Cell">
        <title>Tracing the genetic footprints of vertebrate landing in non-teleost ray-finned fishes.</title>
        <authorList>
            <person name="Bi X."/>
            <person name="Wang K."/>
            <person name="Yang L."/>
            <person name="Pan H."/>
            <person name="Jiang H."/>
            <person name="Wei Q."/>
            <person name="Fang M."/>
            <person name="Yu H."/>
            <person name="Zhu C."/>
            <person name="Cai Y."/>
            <person name="He Y."/>
            <person name="Gan X."/>
            <person name="Zeng H."/>
            <person name="Yu D."/>
            <person name="Zhu Y."/>
            <person name="Jiang H."/>
            <person name="Qiu Q."/>
            <person name="Yang H."/>
            <person name="Zhang Y.E."/>
            <person name="Wang W."/>
            <person name="Zhu M."/>
            <person name="He S."/>
            <person name="Zhang G."/>
        </authorList>
    </citation>
    <scope>NUCLEOTIDE SEQUENCE</scope>
    <source>
        <strain evidence="11">Allg_001</strain>
    </source>
</reference>
<feature type="region of interest" description="Disordered" evidence="8">
    <location>
        <begin position="248"/>
        <end position="309"/>
    </location>
</feature>
<feature type="compositionally biased region" description="Basic and acidic residues" evidence="8">
    <location>
        <begin position="272"/>
        <end position="291"/>
    </location>
</feature>
<evidence type="ECO:0000256" key="6">
    <source>
        <dbReference type="ARBA" id="ARBA00025747"/>
    </source>
</evidence>
<dbReference type="InterPro" id="IPR052287">
    <property type="entry name" value="NHEJ_factor"/>
</dbReference>
<dbReference type="Proteomes" id="UP000736164">
    <property type="component" value="Unassembled WGS sequence"/>
</dbReference>
<sequence>MEVSGHSLGDLSYQPWVPVEITNTCFLAKVHFGETSYQLLLSDLDLVWHEQLSTEAIRQRAQWFYGVYGSCQLLSLQELNRRLTAPVSSVFRHLRQVARPRLEGAEHGASEAVFSHKRVQDNLHVHVKSELAGVPFYWEFRCTPVPVTVVCEQLVRPLLAVSRLLHCQVQELTALLQRKDAEIQDYRESGAALSRGRLETEVFVEQHYGEHFLSERLSEVSALQNCYGFNQDIQKLCTAVAACAAGHKRKRSDSHSQNSPTNSGETYNESTVPHHDEKCSSAENAQEKAEEVTSSGVTDGFQQEQVNIF</sequence>
<feature type="compositionally biased region" description="Polar residues" evidence="8">
    <location>
        <begin position="255"/>
        <end position="271"/>
    </location>
</feature>
<keyword evidence="4" id="KW-0234">DNA repair</keyword>
<evidence type="ECO:0000259" key="9">
    <source>
        <dbReference type="Pfam" id="PF09302"/>
    </source>
</evidence>
<comment type="similarity">
    <text evidence="6">Belongs to the XRCC4-XLF family. XLF subfamily.</text>
</comment>